<keyword evidence="5 7" id="KW-1133">Transmembrane helix</keyword>
<accession>A0A1W6N0S7</accession>
<dbReference type="InterPro" id="IPR032808">
    <property type="entry name" value="DoxX"/>
</dbReference>
<dbReference type="PANTHER" id="PTHR33452:SF1">
    <property type="entry name" value="INNER MEMBRANE PROTEIN YPHA-RELATED"/>
    <property type="match status" value="1"/>
</dbReference>
<dbReference type="InterPro" id="IPR051907">
    <property type="entry name" value="DoxX-like_oxidoreductase"/>
</dbReference>
<keyword evidence="4 7" id="KW-0812">Transmembrane</keyword>
<organism evidence="8 9">
    <name type="scientific">Methylocystis bryophila</name>
    <dbReference type="NCBI Taxonomy" id="655015"/>
    <lineage>
        <taxon>Bacteria</taxon>
        <taxon>Pseudomonadati</taxon>
        <taxon>Pseudomonadota</taxon>
        <taxon>Alphaproteobacteria</taxon>
        <taxon>Hyphomicrobiales</taxon>
        <taxon>Methylocystaceae</taxon>
        <taxon>Methylocystis</taxon>
    </lineage>
</organism>
<evidence type="ECO:0008006" key="10">
    <source>
        <dbReference type="Google" id="ProtNLM"/>
    </source>
</evidence>
<evidence type="ECO:0000256" key="3">
    <source>
        <dbReference type="ARBA" id="ARBA00022475"/>
    </source>
</evidence>
<dbReference type="PANTHER" id="PTHR33452">
    <property type="entry name" value="OXIDOREDUCTASE CATD-RELATED"/>
    <property type="match status" value="1"/>
</dbReference>
<gene>
    <name evidence="8" type="ORF">B1812_07000</name>
</gene>
<comment type="subcellular location">
    <subcellularLocation>
        <location evidence="1">Cell membrane</location>
        <topology evidence="1">Multi-pass membrane protein</topology>
    </subcellularLocation>
</comment>
<keyword evidence="3" id="KW-1003">Cell membrane</keyword>
<protein>
    <recommendedName>
        <fullName evidence="10">DoxX family protein</fullName>
    </recommendedName>
</protein>
<dbReference type="KEGG" id="mbry:B1812_07000"/>
<comment type="similarity">
    <text evidence="2">Belongs to the DoxX family.</text>
</comment>
<evidence type="ECO:0000256" key="1">
    <source>
        <dbReference type="ARBA" id="ARBA00004651"/>
    </source>
</evidence>
<feature type="transmembrane region" description="Helical" evidence="7">
    <location>
        <begin position="91"/>
        <end position="111"/>
    </location>
</feature>
<keyword evidence="6 7" id="KW-0472">Membrane</keyword>
<feature type="transmembrane region" description="Helical" evidence="7">
    <location>
        <begin position="63"/>
        <end position="84"/>
    </location>
</feature>
<evidence type="ECO:0000256" key="7">
    <source>
        <dbReference type="SAM" id="Phobius"/>
    </source>
</evidence>
<proteinExistence type="inferred from homology"/>
<dbReference type="Proteomes" id="UP000193978">
    <property type="component" value="Chromosome"/>
</dbReference>
<name>A0A1W6N0S7_9HYPH</name>
<dbReference type="Pfam" id="PF07681">
    <property type="entry name" value="DoxX"/>
    <property type="match status" value="1"/>
</dbReference>
<reference evidence="8 9" key="1">
    <citation type="submission" date="2017-02" db="EMBL/GenBank/DDBJ databases">
        <authorList>
            <person name="Peterson S.W."/>
        </authorList>
    </citation>
    <scope>NUCLEOTIDE SEQUENCE [LARGE SCALE GENOMIC DNA]</scope>
    <source>
        <strain evidence="8 9">S285</strain>
    </source>
</reference>
<evidence type="ECO:0000256" key="4">
    <source>
        <dbReference type="ARBA" id="ARBA00022692"/>
    </source>
</evidence>
<evidence type="ECO:0000256" key="5">
    <source>
        <dbReference type="ARBA" id="ARBA00022989"/>
    </source>
</evidence>
<evidence type="ECO:0000256" key="2">
    <source>
        <dbReference type="ARBA" id="ARBA00006679"/>
    </source>
</evidence>
<dbReference type="AlphaFoldDB" id="A0A1W6N0S7"/>
<dbReference type="EMBL" id="CP019948">
    <property type="protein sequence ID" value="ARN83452.1"/>
    <property type="molecule type" value="Genomic_DNA"/>
</dbReference>
<keyword evidence="9" id="KW-1185">Reference proteome</keyword>
<dbReference type="GO" id="GO:0005886">
    <property type="term" value="C:plasma membrane"/>
    <property type="evidence" value="ECO:0007669"/>
    <property type="project" value="UniProtKB-SubCell"/>
</dbReference>
<evidence type="ECO:0000313" key="8">
    <source>
        <dbReference type="EMBL" id="ARN83452.1"/>
    </source>
</evidence>
<evidence type="ECO:0000313" key="9">
    <source>
        <dbReference type="Proteomes" id="UP000193978"/>
    </source>
</evidence>
<sequence>MAYETSNAARVPLIERVGVYADALVRLTAGLLLMPHGAQKLFGLFGGPGLDGARTMFETKLGLHPWLAVAAGVIEFFGGAMLALGIATRPVALIIAIMMFYIVFGVHWHAGFFAQKGGFEYPLLWGVVALSYALKGAGHCSLDALIFGDKPKT</sequence>
<evidence type="ECO:0000256" key="6">
    <source>
        <dbReference type="ARBA" id="ARBA00023136"/>
    </source>
</evidence>